<feature type="binding site" evidence="12">
    <location>
        <position position="295"/>
    </location>
    <ligand>
        <name>Zn(2+)</name>
        <dbReference type="ChEBI" id="CHEBI:29105"/>
        <note>catalytic</note>
    </ligand>
</feature>
<evidence type="ECO:0000256" key="6">
    <source>
        <dbReference type="ARBA" id="ARBA00022833"/>
    </source>
</evidence>
<dbReference type="InterPro" id="IPR045864">
    <property type="entry name" value="aa-tRNA-synth_II/BPL/LPL"/>
</dbReference>
<accession>A0A837IP56</accession>
<evidence type="ECO:0000256" key="3">
    <source>
        <dbReference type="ARBA" id="ARBA00022598"/>
    </source>
</evidence>
<dbReference type="FunFam" id="3.30.930.10:FF:000002">
    <property type="entry name" value="Threonine--tRNA ligase"/>
    <property type="match status" value="1"/>
</dbReference>
<comment type="subcellular location">
    <subcellularLocation>
        <location evidence="12">Cytoplasm</location>
    </subcellularLocation>
</comment>
<dbReference type="PANTHER" id="PTHR11451:SF44">
    <property type="entry name" value="THREONINE--TRNA LIGASE, CHLOROPLASTIC_MITOCHONDRIAL 2"/>
    <property type="match status" value="1"/>
</dbReference>
<evidence type="ECO:0000256" key="7">
    <source>
        <dbReference type="ARBA" id="ARBA00022840"/>
    </source>
</evidence>
<dbReference type="Gene3D" id="3.30.930.10">
    <property type="entry name" value="Bira Bifunctional Protein, Domain 2"/>
    <property type="match status" value="1"/>
</dbReference>
<evidence type="ECO:0000256" key="9">
    <source>
        <dbReference type="ARBA" id="ARBA00022917"/>
    </source>
</evidence>
<evidence type="ECO:0000256" key="10">
    <source>
        <dbReference type="ARBA" id="ARBA00023146"/>
    </source>
</evidence>
<dbReference type="GO" id="GO:0005737">
    <property type="term" value="C:cytoplasm"/>
    <property type="evidence" value="ECO:0007669"/>
    <property type="project" value="UniProtKB-SubCell"/>
</dbReference>
<organism evidence="14 15">
    <name type="scientific">Candidatus Yanofskybacteria bacterium GW2011_GWC1_48_11</name>
    <dbReference type="NCBI Taxonomy" id="1619027"/>
    <lineage>
        <taxon>Bacteria</taxon>
        <taxon>Candidatus Yanofskyibacteriota</taxon>
    </lineage>
</organism>
<dbReference type="HAMAP" id="MF_00184">
    <property type="entry name" value="Thr_tRNA_synth"/>
    <property type="match status" value="1"/>
</dbReference>
<reference evidence="14 15" key="1">
    <citation type="journal article" date="2015" name="Nature">
        <title>rRNA introns, odd ribosomes, and small enigmatic genomes across a large radiation of phyla.</title>
        <authorList>
            <person name="Brown C.T."/>
            <person name="Hug L.A."/>
            <person name="Thomas B.C."/>
            <person name="Sharon I."/>
            <person name="Castelle C.J."/>
            <person name="Singh A."/>
            <person name="Wilkins M.J."/>
            <person name="Williams K.H."/>
            <person name="Banfield J.F."/>
        </authorList>
    </citation>
    <scope>NUCLEOTIDE SEQUENCE [LARGE SCALE GENOMIC DNA]</scope>
</reference>
<dbReference type="Gene3D" id="3.30.54.20">
    <property type="match status" value="1"/>
</dbReference>
<keyword evidence="3 12" id="KW-0436">Ligase</keyword>
<dbReference type="CDD" id="cd00860">
    <property type="entry name" value="ThrRS_anticodon"/>
    <property type="match status" value="1"/>
</dbReference>
<evidence type="ECO:0000256" key="2">
    <source>
        <dbReference type="ARBA" id="ARBA00022555"/>
    </source>
</evidence>
<sequence length="605" mass="69745">MASAKQISSDSEHIRHSFAHILAAAVKSRYPKAELGIGPVIENGFYYDFALPAEALAKAGKFITEEDLPKIEAEMRTIVKQNLPFKKELWPVAKAATYYKKEKQPYKLELIRDLVKSQTNSKLTKVGVVYTGDVFLDLCRGGHVKNTSELPLDAFKLTHVAGAYWRGDEKNPMLTRVYGAAFQTGKNLEQYLWQQEEAKKRDHRILGERLKLFTFAEEVGPGLPLWLPAGTIIREEIEKRAKEVERQWGYERVSTPHIARDILYKMSGHIPYYSESMYPPMKLDDGTYYLKAMNCPHTHMVYKAYPHSWRELPIRYAEYGTVYRYERSGTLAGLLRVRGFTQNDAHIYCSKEQAEEEFLNVMRLHEFWYKEVFGIQDFYMRLSLPDRQAGLPAKDKKKYAGVPKEWKEAVEIVRSAMKKSGLPYQEVEGEAAFYGPKVDFQIRSVIGREETASTNQLDFFAASRFNLVYKDKDGKEKPVYVIHRAPLGSHERFVAFLIEQYAGAFPFWLAPVQIQILPLSVKFSEYAERVRAKLLSHNKNMRVKVDDAQETLSKRIREGETMKIPYLVIVGEKEMVDDTVSVRERGKGDIGAMKLEQFEEHIKNL</sequence>
<dbReference type="InterPro" id="IPR033728">
    <property type="entry name" value="ThrRS_core"/>
</dbReference>
<keyword evidence="12" id="KW-0963">Cytoplasm</keyword>
<dbReference type="Pfam" id="PF00587">
    <property type="entry name" value="tRNA-synt_2b"/>
    <property type="match status" value="1"/>
</dbReference>
<keyword evidence="10 12" id="KW-0030">Aminoacyl-tRNA synthetase</keyword>
<comment type="similarity">
    <text evidence="1 12">Belongs to the class-II aminoacyl-tRNA synthetase family.</text>
</comment>
<dbReference type="InterPro" id="IPR004154">
    <property type="entry name" value="Anticodon-bd"/>
</dbReference>
<dbReference type="PANTHER" id="PTHR11451">
    <property type="entry name" value="THREONINE-TRNA LIGASE"/>
    <property type="match status" value="1"/>
</dbReference>
<dbReference type="Gene3D" id="3.40.50.800">
    <property type="entry name" value="Anticodon-binding domain"/>
    <property type="match status" value="1"/>
</dbReference>
<keyword evidence="8 12" id="KW-0694">RNA-binding</keyword>
<keyword evidence="9 12" id="KW-0648">Protein biosynthesis</keyword>
<keyword evidence="2 12" id="KW-0820">tRNA-binding</keyword>
<dbReference type="Pfam" id="PF03129">
    <property type="entry name" value="HGTP_anticodon"/>
    <property type="match status" value="1"/>
</dbReference>
<dbReference type="InterPro" id="IPR002314">
    <property type="entry name" value="aa-tRNA-synt_IIb"/>
</dbReference>
<dbReference type="InterPro" id="IPR018163">
    <property type="entry name" value="Thr/Ala-tRNA-synth_IIc_edit"/>
</dbReference>
<keyword evidence="7 12" id="KW-0067">ATP-binding</keyword>
<comment type="catalytic activity">
    <reaction evidence="11 12">
        <text>tRNA(Thr) + L-threonine + ATP = L-threonyl-tRNA(Thr) + AMP + diphosphate + H(+)</text>
        <dbReference type="Rhea" id="RHEA:24624"/>
        <dbReference type="Rhea" id="RHEA-COMP:9670"/>
        <dbReference type="Rhea" id="RHEA-COMP:9704"/>
        <dbReference type="ChEBI" id="CHEBI:15378"/>
        <dbReference type="ChEBI" id="CHEBI:30616"/>
        <dbReference type="ChEBI" id="CHEBI:33019"/>
        <dbReference type="ChEBI" id="CHEBI:57926"/>
        <dbReference type="ChEBI" id="CHEBI:78442"/>
        <dbReference type="ChEBI" id="CHEBI:78534"/>
        <dbReference type="ChEBI" id="CHEBI:456215"/>
        <dbReference type="EC" id="6.1.1.3"/>
    </reaction>
</comment>
<dbReference type="SUPFAM" id="SSF55186">
    <property type="entry name" value="ThrRS/AlaRS common domain"/>
    <property type="match status" value="1"/>
</dbReference>
<dbReference type="EMBL" id="LCPH01000002">
    <property type="protein sequence ID" value="KKU93397.1"/>
    <property type="molecule type" value="Genomic_DNA"/>
</dbReference>
<feature type="binding site" evidence="12">
    <location>
        <position position="483"/>
    </location>
    <ligand>
        <name>Zn(2+)</name>
        <dbReference type="ChEBI" id="CHEBI:29105"/>
        <note>catalytic</note>
    </ligand>
</feature>
<evidence type="ECO:0000256" key="11">
    <source>
        <dbReference type="ARBA" id="ARBA00049515"/>
    </source>
</evidence>
<dbReference type="Gene3D" id="3.30.980.10">
    <property type="entry name" value="Threonyl-trna Synthetase, Chain A, domain 2"/>
    <property type="match status" value="1"/>
</dbReference>
<evidence type="ECO:0000313" key="15">
    <source>
        <dbReference type="Proteomes" id="UP000034462"/>
    </source>
</evidence>
<comment type="caution">
    <text evidence="14">The sequence shown here is derived from an EMBL/GenBank/DDBJ whole genome shotgun (WGS) entry which is preliminary data.</text>
</comment>
<feature type="binding site" evidence="12">
    <location>
        <position position="346"/>
    </location>
    <ligand>
        <name>Zn(2+)</name>
        <dbReference type="ChEBI" id="CHEBI:29105"/>
        <note>catalytic</note>
    </ligand>
</feature>
<dbReference type="Proteomes" id="UP000034462">
    <property type="component" value="Unassembled WGS sequence"/>
</dbReference>
<dbReference type="PRINTS" id="PR01047">
    <property type="entry name" value="TRNASYNTHTHR"/>
</dbReference>
<dbReference type="InterPro" id="IPR012947">
    <property type="entry name" value="tRNA_SAD"/>
</dbReference>
<dbReference type="SUPFAM" id="SSF55681">
    <property type="entry name" value="Class II aaRS and biotin synthetases"/>
    <property type="match status" value="1"/>
</dbReference>
<dbReference type="FunFam" id="3.40.50.800:FF:000001">
    <property type="entry name" value="Threonine--tRNA ligase"/>
    <property type="match status" value="1"/>
</dbReference>
<evidence type="ECO:0000313" key="14">
    <source>
        <dbReference type="EMBL" id="KKU93397.1"/>
    </source>
</evidence>
<gene>
    <name evidence="12 14" type="primary">thrS</name>
    <name evidence="14" type="ORF">UY25_C0002G0121</name>
</gene>
<dbReference type="PROSITE" id="PS50862">
    <property type="entry name" value="AA_TRNA_LIGASE_II"/>
    <property type="match status" value="1"/>
</dbReference>
<keyword evidence="4 12" id="KW-0479">Metal-binding</keyword>
<dbReference type="InterPro" id="IPR036621">
    <property type="entry name" value="Anticodon-bd_dom_sf"/>
</dbReference>
<dbReference type="GO" id="GO:0006435">
    <property type="term" value="P:threonyl-tRNA aminoacylation"/>
    <property type="evidence" value="ECO:0007669"/>
    <property type="project" value="UniProtKB-UniRule"/>
</dbReference>
<comment type="subunit">
    <text evidence="12">Homodimer.</text>
</comment>
<dbReference type="InterPro" id="IPR002320">
    <property type="entry name" value="Thr-tRNA-ligase_IIa"/>
</dbReference>
<comment type="caution">
    <text evidence="12">Lacks conserved residue(s) required for the propagation of feature annotation.</text>
</comment>
<dbReference type="SMART" id="SM00863">
    <property type="entry name" value="tRNA_SAD"/>
    <property type="match status" value="1"/>
</dbReference>
<dbReference type="GO" id="GO:0000049">
    <property type="term" value="F:tRNA binding"/>
    <property type="evidence" value="ECO:0007669"/>
    <property type="project" value="UniProtKB-KW"/>
</dbReference>
<comment type="cofactor">
    <cofactor evidence="12">
        <name>Zn(2+)</name>
        <dbReference type="ChEBI" id="CHEBI:29105"/>
    </cofactor>
    <text evidence="12">Binds 1 zinc ion per subunit.</text>
</comment>
<evidence type="ECO:0000256" key="4">
    <source>
        <dbReference type="ARBA" id="ARBA00022723"/>
    </source>
</evidence>
<evidence type="ECO:0000259" key="13">
    <source>
        <dbReference type="PROSITE" id="PS50862"/>
    </source>
</evidence>
<keyword evidence="6 12" id="KW-0862">Zinc</keyword>
<evidence type="ECO:0000256" key="12">
    <source>
        <dbReference type="HAMAP-Rule" id="MF_00184"/>
    </source>
</evidence>
<evidence type="ECO:0000256" key="8">
    <source>
        <dbReference type="ARBA" id="ARBA00022884"/>
    </source>
</evidence>
<dbReference type="GO" id="GO:0046872">
    <property type="term" value="F:metal ion binding"/>
    <property type="evidence" value="ECO:0007669"/>
    <property type="project" value="UniProtKB-KW"/>
</dbReference>
<dbReference type="CDD" id="cd00771">
    <property type="entry name" value="ThrRS_core"/>
    <property type="match status" value="1"/>
</dbReference>
<proteinExistence type="inferred from homology"/>
<feature type="domain" description="Aminoacyl-transfer RNA synthetases class-II family profile" evidence="13">
    <location>
        <begin position="202"/>
        <end position="506"/>
    </location>
</feature>
<dbReference type="GO" id="GO:0005524">
    <property type="term" value="F:ATP binding"/>
    <property type="evidence" value="ECO:0007669"/>
    <property type="project" value="UniProtKB-UniRule"/>
</dbReference>
<evidence type="ECO:0000256" key="1">
    <source>
        <dbReference type="ARBA" id="ARBA00008226"/>
    </source>
</evidence>
<dbReference type="SUPFAM" id="SSF52954">
    <property type="entry name" value="Class II aaRS ABD-related"/>
    <property type="match status" value="1"/>
</dbReference>
<dbReference type="AlphaFoldDB" id="A0A837IP56"/>
<name>A0A837IP56_9BACT</name>
<dbReference type="GO" id="GO:0004829">
    <property type="term" value="F:threonine-tRNA ligase activity"/>
    <property type="evidence" value="ECO:0007669"/>
    <property type="project" value="UniProtKB-UniRule"/>
</dbReference>
<dbReference type="NCBIfam" id="TIGR00418">
    <property type="entry name" value="thrS"/>
    <property type="match status" value="1"/>
</dbReference>
<dbReference type="Pfam" id="PF07973">
    <property type="entry name" value="tRNA_SAD"/>
    <property type="match status" value="1"/>
</dbReference>
<dbReference type="EC" id="6.1.1.3" evidence="12"/>
<protein>
    <recommendedName>
        <fullName evidence="12">Threonine--tRNA ligase</fullName>
        <ecNumber evidence="12">6.1.1.3</ecNumber>
    </recommendedName>
    <alternativeName>
        <fullName evidence="12">Threonyl-tRNA synthetase</fullName>
        <shortName evidence="12">ThrRS</shortName>
    </alternativeName>
</protein>
<dbReference type="InterPro" id="IPR047246">
    <property type="entry name" value="ThrRS_anticodon"/>
</dbReference>
<keyword evidence="5 12" id="KW-0547">Nucleotide-binding</keyword>
<dbReference type="InterPro" id="IPR006195">
    <property type="entry name" value="aa-tRNA-synth_II"/>
</dbReference>
<evidence type="ECO:0000256" key="5">
    <source>
        <dbReference type="ARBA" id="ARBA00022741"/>
    </source>
</evidence>